<comment type="caution">
    <text evidence="4">The sequence shown here is derived from an EMBL/GenBank/DDBJ whole genome shotgun (WGS) entry which is preliminary data.</text>
</comment>
<dbReference type="RefSeq" id="WP_167497401.1">
    <property type="nucleotide sequence ID" value="NZ_BJNQ01000009.1"/>
</dbReference>
<evidence type="ECO:0000256" key="1">
    <source>
        <dbReference type="ARBA" id="ARBA00022801"/>
    </source>
</evidence>
<protein>
    <recommendedName>
        <fullName evidence="3">Inosine/uridine-preferring nucleoside hydrolase domain-containing protein</fullName>
    </recommendedName>
</protein>
<dbReference type="AlphaFoldDB" id="A0A4Y4B8S0"/>
<proteinExistence type="predicted"/>
<dbReference type="GO" id="GO:0005829">
    <property type="term" value="C:cytosol"/>
    <property type="evidence" value="ECO:0007669"/>
    <property type="project" value="TreeGrafter"/>
</dbReference>
<keyword evidence="2" id="KW-0326">Glycosidase</keyword>
<reference evidence="4 5" key="1">
    <citation type="submission" date="2019-06" db="EMBL/GenBank/DDBJ databases">
        <title>Whole genome shotgun sequence of Microbacterium liquefaciens NBRC 15037.</title>
        <authorList>
            <person name="Hosoyama A."/>
            <person name="Uohara A."/>
            <person name="Ohji S."/>
            <person name="Ichikawa N."/>
        </authorList>
    </citation>
    <scope>NUCLEOTIDE SEQUENCE [LARGE SCALE GENOMIC DNA]</scope>
    <source>
        <strain evidence="4 5">NBRC 15037</strain>
    </source>
</reference>
<dbReference type="Pfam" id="PF01156">
    <property type="entry name" value="IU_nuc_hydro"/>
    <property type="match status" value="1"/>
</dbReference>
<evidence type="ECO:0000313" key="4">
    <source>
        <dbReference type="EMBL" id="GEC75424.1"/>
    </source>
</evidence>
<dbReference type="GO" id="GO:0008477">
    <property type="term" value="F:purine nucleosidase activity"/>
    <property type="evidence" value="ECO:0007669"/>
    <property type="project" value="TreeGrafter"/>
</dbReference>
<organism evidence="4 5">
    <name type="scientific">Microbacterium maritypicum</name>
    <name type="common">Microbacterium liquefaciens</name>
    <dbReference type="NCBI Taxonomy" id="33918"/>
    <lineage>
        <taxon>Bacteria</taxon>
        <taxon>Bacillati</taxon>
        <taxon>Actinomycetota</taxon>
        <taxon>Actinomycetes</taxon>
        <taxon>Micrococcales</taxon>
        <taxon>Microbacteriaceae</taxon>
        <taxon>Microbacterium</taxon>
    </lineage>
</organism>
<dbReference type="SUPFAM" id="SSF53590">
    <property type="entry name" value="Nucleoside hydrolase"/>
    <property type="match status" value="1"/>
</dbReference>
<evidence type="ECO:0000256" key="2">
    <source>
        <dbReference type="ARBA" id="ARBA00023295"/>
    </source>
</evidence>
<evidence type="ECO:0000313" key="5">
    <source>
        <dbReference type="Proteomes" id="UP000317410"/>
    </source>
</evidence>
<name>A0A4Y4B8S0_MICMQ</name>
<evidence type="ECO:0000259" key="3">
    <source>
        <dbReference type="Pfam" id="PF01156"/>
    </source>
</evidence>
<dbReference type="Gene3D" id="3.90.245.10">
    <property type="entry name" value="Ribonucleoside hydrolase-like"/>
    <property type="match status" value="1"/>
</dbReference>
<feature type="domain" description="Inosine/uridine-preferring nucleoside hydrolase" evidence="3">
    <location>
        <begin position="4"/>
        <end position="303"/>
    </location>
</feature>
<dbReference type="InterPro" id="IPR023186">
    <property type="entry name" value="IUNH"/>
</dbReference>
<dbReference type="InterPro" id="IPR001910">
    <property type="entry name" value="Inosine/uridine_hydrolase_dom"/>
</dbReference>
<dbReference type="EMBL" id="BJNQ01000009">
    <property type="protein sequence ID" value="GEC75424.1"/>
    <property type="molecule type" value="Genomic_DNA"/>
</dbReference>
<dbReference type="PANTHER" id="PTHR12304">
    <property type="entry name" value="INOSINE-URIDINE PREFERRING NUCLEOSIDE HYDROLASE"/>
    <property type="match status" value="1"/>
</dbReference>
<keyword evidence="1" id="KW-0378">Hydrolase</keyword>
<dbReference type="Proteomes" id="UP000317410">
    <property type="component" value="Unassembled WGS sequence"/>
</dbReference>
<dbReference type="GO" id="GO:0006152">
    <property type="term" value="P:purine nucleoside catabolic process"/>
    <property type="evidence" value="ECO:0007669"/>
    <property type="project" value="TreeGrafter"/>
</dbReference>
<gene>
    <name evidence="4" type="ORF">MLI01_15690</name>
</gene>
<sequence>MERLIIDTDPGIDDAGALFWALSSDAFHIEALTTVFGNVDVDTATANARKIAAVAGRSDLPIWKGASRPLVGEPHFAEHIHRPGGVGFWEYPDPDPHAEVEPDAVRRMIDTVMSAPGEVTIMALAPLTNVALAIKLEPEFARSVRRIIYMGGAALTWGNVTPVASANIFNDPEAAEIVIQSGAPLTQVGLDVSRSFALTPDHVRTLWESRSPMGLALCEMIGYPDRQDDPDEMPEWKTEGMHLNDVPCVAYALNPDWFTVRNLRVDVELNATHTSGQTVVQMIDRWQGVPNVDVLFDIDAQAVADALTASLTAFGTTTD</sequence>
<dbReference type="InterPro" id="IPR036452">
    <property type="entry name" value="Ribo_hydro-like"/>
</dbReference>
<dbReference type="PANTHER" id="PTHR12304:SF4">
    <property type="entry name" value="URIDINE NUCLEOSIDASE"/>
    <property type="match status" value="1"/>
</dbReference>
<accession>A0A4Y4B8S0</accession>